<dbReference type="EMBL" id="BNAI01000001">
    <property type="protein sequence ID" value="GHF09987.1"/>
    <property type="molecule type" value="Genomic_DNA"/>
</dbReference>
<comment type="catalytic activity">
    <reaction evidence="12">
        <text>4 Fe(II)-[cytochrome c] + O2 + 8 H(+)(in) = 4 Fe(III)-[cytochrome c] + 2 H2O + 4 H(+)(out)</text>
        <dbReference type="Rhea" id="RHEA:11436"/>
        <dbReference type="Rhea" id="RHEA-COMP:10350"/>
        <dbReference type="Rhea" id="RHEA-COMP:14399"/>
        <dbReference type="ChEBI" id="CHEBI:15377"/>
        <dbReference type="ChEBI" id="CHEBI:15378"/>
        <dbReference type="ChEBI" id="CHEBI:15379"/>
        <dbReference type="ChEBI" id="CHEBI:29033"/>
        <dbReference type="ChEBI" id="CHEBI:29034"/>
        <dbReference type="EC" id="7.1.1.9"/>
    </reaction>
</comment>
<comment type="caution">
    <text evidence="14">The sequence shown here is derived from an EMBL/GenBank/DDBJ whole genome shotgun (WGS) entry which is preliminary data.</text>
</comment>
<evidence type="ECO:0000256" key="10">
    <source>
        <dbReference type="ARBA" id="ARBA00031366"/>
    </source>
</evidence>
<sequence>MRVNANLFWILAVFFGLSAVGYTLWSLIDYANTPGQIEPLTAQGVEWVGTVGIGLGTVFSAFLAFYLTITKRAQGGELPEDSYTADIDDGDPEVGHFSPWSWWPMVLALGLAFMFLGFAVGIWLAFLGGPIVLIAIVGWQYEYYRSFFAR</sequence>
<evidence type="ECO:0000256" key="13">
    <source>
        <dbReference type="SAM" id="Phobius"/>
    </source>
</evidence>
<dbReference type="GO" id="GO:0005886">
    <property type="term" value="C:plasma membrane"/>
    <property type="evidence" value="ECO:0007669"/>
    <property type="project" value="UniProtKB-SubCell"/>
</dbReference>
<feature type="transmembrane region" description="Helical" evidence="13">
    <location>
        <begin position="48"/>
        <end position="69"/>
    </location>
</feature>
<comment type="subcellular location">
    <subcellularLocation>
        <location evidence="2">Cell membrane</location>
        <topology evidence="2">Multi-pass membrane protein</topology>
    </subcellularLocation>
</comment>
<dbReference type="EC" id="7.1.1.9" evidence="4"/>
<evidence type="ECO:0000256" key="12">
    <source>
        <dbReference type="ARBA" id="ARBA00047816"/>
    </source>
</evidence>
<dbReference type="Proteomes" id="UP000617531">
    <property type="component" value="Unassembled WGS sequence"/>
</dbReference>
<reference evidence="14" key="2">
    <citation type="submission" date="2020-09" db="EMBL/GenBank/DDBJ databases">
        <authorList>
            <person name="Sun Q."/>
            <person name="Zhou Y."/>
        </authorList>
    </citation>
    <scope>NUCLEOTIDE SEQUENCE</scope>
    <source>
        <strain evidence="14">CGMCC 1.16548</strain>
    </source>
</reference>
<dbReference type="GO" id="GO:0004129">
    <property type="term" value="F:cytochrome-c oxidase activity"/>
    <property type="evidence" value="ECO:0007669"/>
    <property type="project" value="UniProtKB-EC"/>
</dbReference>
<reference evidence="14" key="1">
    <citation type="journal article" date="2014" name="Int. J. Syst. Evol. Microbiol.">
        <title>Complete genome sequence of Corynebacterium casei LMG S-19264T (=DSM 44701T), isolated from a smear-ripened cheese.</title>
        <authorList>
            <consortium name="US DOE Joint Genome Institute (JGI-PGF)"/>
            <person name="Walter F."/>
            <person name="Albersmeier A."/>
            <person name="Kalinowski J."/>
            <person name="Ruckert C."/>
        </authorList>
    </citation>
    <scope>NUCLEOTIDE SEQUENCE</scope>
    <source>
        <strain evidence="14">CGMCC 1.16548</strain>
    </source>
</reference>
<dbReference type="Pfam" id="PF12270">
    <property type="entry name" value="Cyt_c_ox_IV"/>
    <property type="match status" value="1"/>
</dbReference>
<evidence type="ECO:0000256" key="4">
    <source>
        <dbReference type="ARBA" id="ARBA00012949"/>
    </source>
</evidence>
<protein>
    <recommendedName>
        <fullName evidence="4">cytochrome-c oxidase</fullName>
        <ecNumber evidence="4">7.1.1.9</ecNumber>
    </recommendedName>
    <alternativeName>
        <fullName evidence="11">Cytochrome aa3 subunit 4</fullName>
    </alternativeName>
    <alternativeName>
        <fullName evidence="10">Cytochrome c oxidase polypeptide IV</fullName>
    </alternativeName>
</protein>
<evidence type="ECO:0000313" key="15">
    <source>
        <dbReference type="Proteomes" id="UP000617531"/>
    </source>
</evidence>
<evidence type="ECO:0000256" key="3">
    <source>
        <dbReference type="ARBA" id="ARBA00006870"/>
    </source>
</evidence>
<keyword evidence="5" id="KW-1003">Cell membrane</keyword>
<comment type="similarity">
    <text evidence="3">Belongs to the cytochrome c oxidase bacterial subunit CtaF family.</text>
</comment>
<keyword evidence="6 13" id="KW-0812">Transmembrane</keyword>
<evidence type="ECO:0000256" key="11">
    <source>
        <dbReference type="ARBA" id="ARBA00031401"/>
    </source>
</evidence>
<evidence type="ECO:0000256" key="8">
    <source>
        <dbReference type="ARBA" id="ARBA00022989"/>
    </source>
</evidence>
<dbReference type="GO" id="GO:0022900">
    <property type="term" value="P:electron transport chain"/>
    <property type="evidence" value="ECO:0007669"/>
    <property type="project" value="InterPro"/>
</dbReference>
<keyword evidence="15" id="KW-1185">Reference proteome</keyword>
<evidence type="ECO:0000256" key="5">
    <source>
        <dbReference type="ARBA" id="ARBA00022475"/>
    </source>
</evidence>
<evidence type="ECO:0000256" key="2">
    <source>
        <dbReference type="ARBA" id="ARBA00004651"/>
    </source>
</evidence>
<dbReference type="RefSeq" id="WP_191282130.1">
    <property type="nucleotide sequence ID" value="NZ_BNAI01000001.1"/>
</dbReference>
<name>A0A8J3LYS1_9MICO</name>
<gene>
    <name evidence="14" type="primary">ctaF</name>
    <name evidence="14" type="ORF">GCM10011600_08840</name>
</gene>
<dbReference type="Gene3D" id="1.10.287.70">
    <property type="match status" value="1"/>
</dbReference>
<feature type="transmembrane region" description="Helical" evidence="13">
    <location>
        <begin position="7"/>
        <end position="28"/>
    </location>
</feature>
<evidence type="ECO:0000256" key="1">
    <source>
        <dbReference type="ARBA" id="ARBA00002536"/>
    </source>
</evidence>
<dbReference type="InterPro" id="IPR021050">
    <property type="entry name" value="Cyt_c_oxidase_su4_actinobac"/>
</dbReference>
<feature type="transmembrane region" description="Helical" evidence="13">
    <location>
        <begin position="106"/>
        <end position="139"/>
    </location>
</feature>
<organism evidence="14 15">
    <name type="scientific">Pseudolysinimonas yzui</name>
    <dbReference type="NCBI Taxonomy" id="2708254"/>
    <lineage>
        <taxon>Bacteria</taxon>
        <taxon>Bacillati</taxon>
        <taxon>Actinomycetota</taxon>
        <taxon>Actinomycetes</taxon>
        <taxon>Micrococcales</taxon>
        <taxon>Microbacteriaceae</taxon>
        <taxon>Pseudolysinimonas</taxon>
    </lineage>
</organism>
<evidence type="ECO:0000256" key="6">
    <source>
        <dbReference type="ARBA" id="ARBA00022692"/>
    </source>
</evidence>
<dbReference type="PIRSF" id="PIRSF017385">
    <property type="entry name" value="CtaF"/>
    <property type="match status" value="1"/>
</dbReference>
<evidence type="ECO:0000256" key="7">
    <source>
        <dbReference type="ARBA" id="ARBA00022967"/>
    </source>
</evidence>
<keyword evidence="7" id="KW-1278">Translocase</keyword>
<evidence type="ECO:0000313" key="14">
    <source>
        <dbReference type="EMBL" id="GHF09987.1"/>
    </source>
</evidence>
<comment type="function">
    <text evidence="1">Part of cytochrome c oxidase, its function is unknown.</text>
</comment>
<accession>A0A8J3LYS1</accession>
<keyword evidence="9 13" id="KW-0472">Membrane</keyword>
<proteinExistence type="inferred from homology"/>
<evidence type="ECO:0000256" key="9">
    <source>
        <dbReference type="ARBA" id="ARBA00023136"/>
    </source>
</evidence>
<keyword evidence="8 13" id="KW-1133">Transmembrane helix</keyword>
<dbReference type="AlphaFoldDB" id="A0A8J3LYS1"/>